<dbReference type="PROSITE" id="PS50250">
    <property type="entry name" value="PCI"/>
    <property type="match status" value="1"/>
</dbReference>
<organism evidence="4 5">
    <name type="scientific">Botryobasidium botryosum (strain FD-172 SS1)</name>
    <dbReference type="NCBI Taxonomy" id="930990"/>
    <lineage>
        <taxon>Eukaryota</taxon>
        <taxon>Fungi</taxon>
        <taxon>Dikarya</taxon>
        <taxon>Basidiomycota</taxon>
        <taxon>Agaricomycotina</taxon>
        <taxon>Agaricomycetes</taxon>
        <taxon>Cantharellales</taxon>
        <taxon>Botryobasidiaceae</taxon>
        <taxon>Botryobasidium</taxon>
    </lineage>
</organism>
<dbReference type="Proteomes" id="UP000027195">
    <property type="component" value="Unassembled WGS sequence"/>
</dbReference>
<dbReference type="PANTHER" id="PTHR10539">
    <property type="entry name" value="26S PROTEASOME NON-ATPASE REGULATORY SUBUNIT 13"/>
    <property type="match status" value="1"/>
</dbReference>
<dbReference type="InterPro" id="IPR000717">
    <property type="entry name" value="PCI_dom"/>
</dbReference>
<dbReference type="PANTHER" id="PTHR10539:SF0">
    <property type="entry name" value="26S PROTEASOME NON-ATPASE REGULATORY SUBUNIT 13"/>
    <property type="match status" value="1"/>
</dbReference>
<dbReference type="Pfam" id="PF22037">
    <property type="entry name" value="PSD13_N"/>
    <property type="match status" value="1"/>
</dbReference>
<dbReference type="STRING" id="930990.A0A067M2N9"/>
<dbReference type="InParanoid" id="A0A067M2N9"/>
<feature type="non-terminal residue" evidence="4">
    <location>
        <position position="1"/>
    </location>
</feature>
<keyword evidence="5" id="KW-1185">Reference proteome</keyword>
<dbReference type="InterPro" id="IPR036390">
    <property type="entry name" value="WH_DNA-bd_sf"/>
</dbReference>
<dbReference type="InterPro" id="IPR035298">
    <property type="entry name" value="PSMD13"/>
</dbReference>
<dbReference type="SMART" id="SM00088">
    <property type="entry name" value="PINT"/>
    <property type="match status" value="1"/>
</dbReference>
<evidence type="ECO:0000259" key="3">
    <source>
        <dbReference type="PROSITE" id="PS50250"/>
    </source>
</evidence>
<dbReference type="GO" id="GO:0005198">
    <property type="term" value="F:structural molecule activity"/>
    <property type="evidence" value="ECO:0007669"/>
    <property type="project" value="TreeGrafter"/>
</dbReference>
<dbReference type="InterPro" id="IPR054179">
    <property type="entry name" value="PSD13_N"/>
</dbReference>
<dbReference type="EMBL" id="KL198084">
    <property type="protein sequence ID" value="KDQ08980.1"/>
    <property type="molecule type" value="Genomic_DNA"/>
</dbReference>
<name>A0A067M2N9_BOTB1</name>
<evidence type="ECO:0000256" key="1">
    <source>
        <dbReference type="ARBA" id="ARBA00006207"/>
    </source>
</evidence>
<comment type="similarity">
    <text evidence="1">Belongs to the proteasome subunit S11 family.</text>
</comment>
<reference evidence="5" key="1">
    <citation type="journal article" date="2014" name="Proc. Natl. Acad. Sci. U.S.A.">
        <title>Extensive sampling of basidiomycete genomes demonstrates inadequacy of the white-rot/brown-rot paradigm for wood decay fungi.</title>
        <authorList>
            <person name="Riley R."/>
            <person name="Salamov A.A."/>
            <person name="Brown D.W."/>
            <person name="Nagy L.G."/>
            <person name="Floudas D."/>
            <person name="Held B.W."/>
            <person name="Levasseur A."/>
            <person name="Lombard V."/>
            <person name="Morin E."/>
            <person name="Otillar R."/>
            <person name="Lindquist E.A."/>
            <person name="Sun H."/>
            <person name="LaButti K.M."/>
            <person name="Schmutz J."/>
            <person name="Jabbour D."/>
            <person name="Luo H."/>
            <person name="Baker S.E."/>
            <person name="Pisabarro A.G."/>
            <person name="Walton J.D."/>
            <person name="Blanchette R.A."/>
            <person name="Henrissat B."/>
            <person name="Martin F."/>
            <person name="Cullen D."/>
            <person name="Hibbett D.S."/>
            <person name="Grigoriev I.V."/>
        </authorList>
    </citation>
    <scope>NUCLEOTIDE SEQUENCE [LARGE SCALE GENOMIC DNA]</scope>
    <source>
        <strain evidence="5">FD-172 SS1</strain>
    </source>
</reference>
<proteinExistence type="inferred from homology"/>
<evidence type="ECO:0000313" key="4">
    <source>
        <dbReference type="EMBL" id="KDQ08980.1"/>
    </source>
</evidence>
<dbReference type="HOGENOM" id="CLU_042989_0_0_1"/>
<accession>A0A067M2N9</accession>
<dbReference type="GO" id="GO:0008541">
    <property type="term" value="C:proteasome regulatory particle, lid subcomplex"/>
    <property type="evidence" value="ECO:0007669"/>
    <property type="project" value="TreeGrafter"/>
</dbReference>
<dbReference type="OrthoDB" id="1093at2759"/>
<keyword evidence="2" id="KW-0647">Proteasome</keyword>
<gene>
    <name evidence="4" type="ORF">BOTBODRAFT_37509</name>
</gene>
<dbReference type="GO" id="GO:0005634">
    <property type="term" value="C:nucleus"/>
    <property type="evidence" value="ECO:0007669"/>
    <property type="project" value="TreeGrafter"/>
</dbReference>
<dbReference type="FunCoup" id="A0A067M2N9">
    <property type="interactions" value="832"/>
</dbReference>
<dbReference type="Pfam" id="PF01399">
    <property type="entry name" value="PCI"/>
    <property type="match status" value="1"/>
</dbReference>
<feature type="domain" description="PCI" evidence="3">
    <location>
        <begin position="174"/>
        <end position="342"/>
    </location>
</feature>
<dbReference type="GO" id="GO:0006511">
    <property type="term" value="P:ubiquitin-dependent protein catabolic process"/>
    <property type="evidence" value="ECO:0007669"/>
    <property type="project" value="TreeGrafter"/>
</dbReference>
<dbReference type="GO" id="GO:0005829">
    <property type="term" value="C:cytosol"/>
    <property type="evidence" value="ECO:0007669"/>
    <property type="project" value="TreeGrafter"/>
</dbReference>
<sequence length="382" mass="42842">MSDSAASYISAALSAAPPELRPIVQDLQRLYDRKLWHQLTLALFKFLDHPLSQPYRVDLFNQFVKHFEDKINPLRLAEMCVATSKSIEEPDKLLVFLTTVLARIPASKAPEANVLLLSSIAHAKLLFGDMDGTKVDLGVAGRLLDDLSDVESSVRAAYYSVAADYFKAKADYVPYYKHSLLYLACVNVETDLTGEEKIARAHDLSISALLGDTLYNFGELLMHPILASLDGSAHEWIKSLLFTFNEGNIGKFEALSPQFPREPILQENYPFLRQKICLMALIEAAFKRGINGRTMSFQTIAEETKLPHDEVEHLVMKALSLHLIRGTLDQVSSTAHISWVQPRVLSRQQIGELAVRLGGWCEKLQKTENFVKDNQPELFAGL</sequence>
<dbReference type="AlphaFoldDB" id="A0A067M2N9"/>
<evidence type="ECO:0000256" key="2">
    <source>
        <dbReference type="ARBA" id="ARBA00022942"/>
    </source>
</evidence>
<dbReference type="SUPFAM" id="SSF46785">
    <property type="entry name" value="Winged helix' DNA-binding domain"/>
    <property type="match status" value="1"/>
</dbReference>
<protein>
    <recommendedName>
        <fullName evidence="3">PCI domain-containing protein</fullName>
    </recommendedName>
</protein>
<evidence type="ECO:0000313" key="5">
    <source>
        <dbReference type="Proteomes" id="UP000027195"/>
    </source>
</evidence>